<gene>
    <name evidence="3" type="ORF">UC7_01620</name>
</gene>
<keyword evidence="1" id="KW-0175">Coiled coil</keyword>
<keyword evidence="4" id="KW-1185">Reference proteome</keyword>
<feature type="coiled-coil region" evidence="1">
    <location>
        <begin position="60"/>
        <end position="87"/>
    </location>
</feature>
<dbReference type="SUPFAM" id="SSF58113">
    <property type="entry name" value="Apolipoprotein A-I"/>
    <property type="match status" value="1"/>
</dbReference>
<dbReference type="Proteomes" id="UP000013840">
    <property type="component" value="Unassembled WGS sequence"/>
</dbReference>
<evidence type="ECO:0000313" key="4">
    <source>
        <dbReference type="Proteomes" id="UP000013840"/>
    </source>
</evidence>
<accession>R3TXF9</accession>
<proteinExistence type="predicted"/>
<dbReference type="OrthoDB" id="2137849at2"/>
<keyword evidence="2" id="KW-1133">Transmembrane helix</keyword>
<dbReference type="eggNOG" id="COG3953">
    <property type="taxonomic scope" value="Bacteria"/>
</dbReference>
<feature type="coiled-coil region" evidence="1">
    <location>
        <begin position="1448"/>
        <end position="1475"/>
    </location>
</feature>
<sequence length="1618" mass="175776">MELETLEVLIEANIEQIQDQINKVLPTINNMMSKVEQFTGQSTKNIEKNMDFEKGTNRIVDQLAKLNTKFEQQMNKMEKASEQSSANVGKNMSKGFTQAKSKVGKDVDAIVNEINAKMGQAKAQQEKLAFLRSKRQGADSSGDTGSVVKYDEQIARAQAAMTKYQDSAKALANSIQSEFKTIPKTLDDITSKMDANEGQIESYRSKIKALQAEYNNQKTPIGNFNDGFKGAKDNKASLNTSDAIQKQSEKMNKLINENDKLQQAFAQAEDRAQALKSVLGGVNTELGETSLRTNTAANGLKKMARNTDQSKSFFSRFGGLFNRVSNSISHGTRRMTNGFGKIGSVFQRNSNQVHRGSQRMTNGLGGFNRRLSSMVKQVFVFGLIYKGLSLVSKGLFSALQTNDQFSASLNQIKVNLLTAFYPIYTAILPAINALMSAIAEVTGYLAQFIAMLFGTTYSAAKQGAQGLQENIEAMNDTGTAADKTREKVKKLERSLMGFDEINKIGLSDDNSDEDLDIPLVNKPKQSGNGTNFDVPEPATPKWLTDFADKFKKVLADLFEPIKAAWDKHGQKVIDAWKYALNNVWSLIKSIGKSFMDVWTNGSGERFVSNILILLADVLNIIGDIAKAFNNAWNDGGRGTALIQSIFNMWNAILELLHEVAVAFRDAWNSGVGEAIIANILEILTNVNNTIAEIAKRFTEAWTNAGTGEGIIRTILEIVNIILNSLNDMSRATLEWAQTLDFTPLLKSIQGLLESIKPLTKNIGDDLAWFYKNVLLPLASFTITKLIPNFLDALSAAIKVVNSVVDALKPFGQWLFDNFLKPLGKITGFAVIGVLKTLTAALTGVSDWISNNQEAFRTITKVIGGFFLAWEGMQIASFIQQSGGLVTVLSKIATGVKSVTTAKLADKAETIALNALYAKDFVVSIAKGTAELAKQAVKFGVNTAAKAADALAQGAMTVATTAWNVVAGIATGVTTAFGAAVAFLTSPIGIAIAAIAAIIAIGVALYKNWDTVKEKAGQLGKWLGEKWDGIKEWTVNVFNSIIEFFKEWGAEIVGGLLLGPIGILGVEIVKHWDEIKEWTSEKWNAIKETMGNAVDGAVTWVSDKWGALKQGTSEAWENIKSSTSEKWSAVKETVSKKAQEISATASEKWKKVKSDTSEAWENVKKTSTDKWNQTKDAIGGKTQEILTATSDRWGQVKSSTSNAWDNVKTNVSNAASKAKDGAVAAWNKMSSGIGEWMGNIKNTSQSGFDTVVGWASGLGKKIADGIKGGASAIAGAAKSIANSIVGIIGGAVNGVIKGINWVLAKVGSGWSITEWSVPRFKNGTDYHMGGPALINDAPGSVFREAVRLPNGEEFIPTGRNVMLNLPKGTKVLNAQKTAQTYGNIPQYKDGIGDWFEEKWNSIKNAASGMLSSAVASFTNLSGVLEPTLSIATGGISMMTQGAFSFVQKKIEQQERIDRIKERIRAMREKANNRRKENGGLVTEDGLYRLSEGNKTEMVLPLEKPTIAMPLIGQALDFMGIDSSFSSLQLPEIFRTETGSFNSSNSYESQQNDFVGGGLNQITDAIVRAITTAMQSGNGRQNNSQPVELIINLGGSEYARHLISEINEYQEKTGKNELMI</sequence>
<protein>
    <recommendedName>
        <fullName evidence="5">Phage tail tape measure protein, TP901 family, core region</fullName>
    </recommendedName>
</protein>
<name>R3TXF9_9ENTE</name>
<dbReference type="EMBL" id="AJAU01000017">
    <property type="protein sequence ID" value="EOL45823.1"/>
    <property type="molecule type" value="Genomic_DNA"/>
</dbReference>
<dbReference type="STRING" id="317735.RU98_GL002160"/>
<dbReference type="PANTHER" id="PTHR47372:SF11">
    <property type="entry name" value="RE19971P"/>
    <property type="match status" value="1"/>
</dbReference>
<evidence type="ECO:0000256" key="1">
    <source>
        <dbReference type="SAM" id="Coils"/>
    </source>
</evidence>
<keyword evidence="2" id="KW-0812">Transmembrane</keyword>
<dbReference type="RefSeq" id="WP_010771747.1">
    <property type="nucleotide sequence ID" value="NZ_KB946333.1"/>
</dbReference>
<dbReference type="Gene3D" id="1.20.120.20">
    <property type="entry name" value="Apolipoprotein"/>
    <property type="match status" value="1"/>
</dbReference>
<dbReference type="PATRIC" id="fig|1158612.3.peg.1605"/>
<evidence type="ECO:0008006" key="5">
    <source>
        <dbReference type="Google" id="ProtNLM"/>
    </source>
</evidence>
<dbReference type="eggNOG" id="COG5412">
    <property type="taxonomic scope" value="Bacteria"/>
</dbReference>
<reference evidence="3 4" key="1">
    <citation type="submission" date="2013-02" db="EMBL/GenBank/DDBJ databases">
        <title>The Genome Sequence of Enterococcus caccae BAA-1240.</title>
        <authorList>
            <consortium name="The Broad Institute Genome Sequencing Platform"/>
            <consortium name="The Broad Institute Genome Sequencing Center for Infectious Disease"/>
            <person name="Earl A.M."/>
            <person name="Gilmore M.S."/>
            <person name="Lebreton F."/>
            <person name="Walker B."/>
            <person name="Young S.K."/>
            <person name="Zeng Q."/>
            <person name="Gargeya S."/>
            <person name="Fitzgerald M."/>
            <person name="Haas B."/>
            <person name="Abouelleil A."/>
            <person name="Alvarado L."/>
            <person name="Arachchi H.M."/>
            <person name="Berlin A.M."/>
            <person name="Chapman S.B."/>
            <person name="Dewar J."/>
            <person name="Goldberg J."/>
            <person name="Griggs A."/>
            <person name="Gujja S."/>
            <person name="Hansen M."/>
            <person name="Howarth C."/>
            <person name="Imamovic A."/>
            <person name="Larimer J."/>
            <person name="McCowan C."/>
            <person name="Murphy C."/>
            <person name="Neiman D."/>
            <person name="Pearson M."/>
            <person name="Priest M."/>
            <person name="Roberts A."/>
            <person name="Saif S."/>
            <person name="Shea T."/>
            <person name="Sisk P."/>
            <person name="Sykes S."/>
            <person name="Wortman J."/>
            <person name="Nusbaum C."/>
            <person name="Birren B."/>
        </authorList>
    </citation>
    <scope>NUCLEOTIDE SEQUENCE [LARGE SCALE GENOMIC DNA]</scope>
    <source>
        <strain evidence="3 4">ATCC BAA-1240</strain>
    </source>
</reference>
<evidence type="ECO:0000256" key="2">
    <source>
        <dbReference type="SAM" id="Phobius"/>
    </source>
</evidence>
<keyword evidence="2" id="KW-0472">Membrane</keyword>
<feature type="coiled-coil region" evidence="1">
    <location>
        <begin position="244"/>
        <end position="278"/>
    </location>
</feature>
<dbReference type="Gene3D" id="1.10.287.1490">
    <property type="match status" value="1"/>
</dbReference>
<comment type="caution">
    <text evidence="3">The sequence shown here is derived from an EMBL/GenBank/DDBJ whole genome shotgun (WGS) entry which is preliminary data.</text>
</comment>
<feature type="transmembrane region" description="Helical" evidence="2">
    <location>
        <begin position="961"/>
        <end position="981"/>
    </location>
</feature>
<organism evidence="3 4">
    <name type="scientific">Enterococcus caccae ATCC BAA-1240</name>
    <dbReference type="NCBI Taxonomy" id="1158612"/>
    <lineage>
        <taxon>Bacteria</taxon>
        <taxon>Bacillati</taxon>
        <taxon>Bacillota</taxon>
        <taxon>Bacilli</taxon>
        <taxon>Lactobacillales</taxon>
        <taxon>Enterococcaceae</taxon>
        <taxon>Enterococcus</taxon>
    </lineage>
</organism>
<dbReference type="PANTHER" id="PTHR47372">
    <property type="entry name" value="DAUER UP-REGULATED-RELATED"/>
    <property type="match status" value="1"/>
</dbReference>
<dbReference type="eggNOG" id="COG1511">
    <property type="taxonomic scope" value="Bacteria"/>
</dbReference>
<feature type="transmembrane region" description="Helical" evidence="2">
    <location>
        <begin position="987"/>
        <end position="1005"/>
    </location>
</feature>
<dbReference type="Gene3D" id="1.10.287.700">
    <property type="entry name" value="Helix hairpin bin"/>
    <property type="match status" value="1"/>
</dbReference>
<evidence type="ECO:0000313" key="3">
    <source>
        <dbReference type="EMBL" id="EOL45823.1"/>
    </source>
</evidence>